<dbReference type="SMART" id="SM00567">
    <property type="entry name" value="EZ_HEAT"/>
    <property type="match status" value="5"/>
</dbReference>
<comment type="caution">
    <text evidence="1">The sequence shown here is derived from an EMBL/GenBank/DDBJ whole genome shotgun (WGS) entry which is preliminary data.</text>
</comment>
<dbReference type="Gene3D" id="1.25.10.10">
    <property type="entry name" value="Leucine-rich Repeat Variant"/>
    <property type="match status" value="2"/>
</dbReference>
<organism evidence="1 2">
    <name type="scientific">Pelagibaculum spongiae</name>
    <dbReference type="NCBI Taxonomy" id="2080658"/>
    <lineage>
        <taxon>Bacteria</taxon>
        <taxon>Pseudomonadati</taxon>
        <taxon>Pseudomonadota</taxon>
        <taxon>Gammaproteobacteria</taxon>
        <taxon>Oceanospirillales</taxon>
        <taxon>Pelagibaculum</taxon>
    </lineage>
</organism>
<dbReference type="SUPFAM" id="SSF48371">
    <property type="entry name" value="ARM repeat"/>
    <property type="match status" value="2"/>
</dbReference>
<gene>
    <name evidence="1" type="ORF">DC094_05595</name>
</gene>
<accession>A0A2V1H0D9</accession>
<dbReference type="EMBL" id="QDDL01000001">
    <property type="protein sequence ID" value="PVZ72476.1"/>
    <property type="molecule type" value="Genomic_DNA"/>
</dbReference>
<dbReference type="InterPro" id="IPR011989">
    <property type="entry name" value="ARM-like"/>
</dbReference>
<evidence type="ECO:0000313" key="1">
    <source>
        <dbReference type="EMBL" id="PVZ72476.1"/>
    </source>
</evidence>
<evidence type="ECO:0000313" key="2">
    <source>
        <dbReference type="Proteomes" id="UP000244906"/>
    </source>
</evidence>
<keyword evidence="2" id="KW-1185">Reference proteome</keyword>
<protein>
    <recommendedName>
        <fullName evidence="3">HEAT repeat domain-containing protein</fullName>
    </recommendedName>
</protein>
<dbReference type="PROSITE" id="PS50077">
    <property type="entry name" value="HEAT_REPEAT"/>
    <property type="match status" value="1"/>
</dbReference>
<dbReference type="OrthoDB" id="7051732at2"/>
<dbReference type="Proteomes" id="UP000244906">
    <property type="component" value="Unassembled WGS sequence"/>
</dbReference>
<proteinExistence type="predicted"/>
<dbReference type="AlphaFoldDB" id="A0A2V1H0D9"/>
<dbReference type="InterPro" id="IPR016024">
    <property type="entry name" value="ARM-type_fold"/>
</dbReference>
<name>A0A2V1H0D9_9GAMM</name>
<dbReference type="RefSeq" id="WP_116686062.1">
    <property type="nucleotide sequence ID" value="NZ_CAWNYD010000001.1"/>
</dbReference>
<reference evidence="1 2" key="1">
    <citation type="submission" date="2018-04" db="EMBL/GenBank/DDBJ databases">
        <title>Thalassorhabdus spongiae gen. nov., sp. nov., isolated from a marine sponge in South-West Iceland.</title>
        <authorList>
            <person name="Knobloch S."/>
            <person name="Daussin A."/>
            <person name="Johannsson R."/>
            <person name="Marteinsson V.T."/>
        </authorList>
    </citation>
    <scope>NUCLEOTIDE SEQUENCE [LARGE SCALE GENOMIC DNA]</scope>
    <source>
        <strain evidence="1 2">Hp12</strain>
    </source>
</reference>
<sequence length="806" mass="87713">MSNSSAAVTVSEQMQQQWLALCSSDDVTDRLAAIRALSSKMFGQLTPEIAEALIQRLGDEDEQITLEALQILQSHAQSGKGPLQTEWLVRCAHEHPLPRIRLEAIRGLAGNAAEEALACLQDIACNRPDIEQDEDWDDWWDMQLAAIKALGETGAKAAADTLQQLWRSEEGHSIEAEIFAALAHIQPAGTDLLAGIALKEMPTVRRRALNALAVSNDQLASTVLEKALSDKEPQVRVAAIEGLAQLSDSLRPKNALAMILQLLEDANSDVRAAALKAAAALSPGQQLALDSRKMLHLLSQPDDACAATIQLLSASSQPLSGDVKQRILSLLAQNPMTLSQSLGQFLQAQKNAEPEQQAIWYKALQQQLQHYKAPAFCLRPLIVAWGDLSDNCQQDIQSVSKLLTSSDPAIRQIVIEELINISQKPVVLDPQQPDSTDNLALALLDRCLSGEAFASASEQDAAQAEQIAQADLPEIIELKESTGDIPVQMLETPDTDPKPKKIPTVEEMMASMPDYTESLVEEAGAESTLNSINMSAQEAILREHEPELSQDDRLRRMLDHLDEELEPYRDVVEGHLQAADKVLSSPHRVAPMPGGDNQALAIRALPGLPLEQALQKIAQQLTASRPQAKEALVALYRLLNAQDQLPVLADDTLSALDVIIESADPDLRQLSLRVIGLVAPEHPRILLSLEDPDSLVILEALHLIQANSQLKTAANSELIKPLLRHKEMGVQQLALQVLAACDPQAIEAVLAASMESHGEMLMAGRKAIALLDSSLVMQWLDRALTLSEKPNQRLLVAELMAAVNYG</sequence>
<dbReference type="InterPro" id="IPR021133">
    <property type="entry name" value="HEAT_type_2"/>
</dbReference>
<evidence type="ECO:0008006" key="3">
    <source>
        <dbReference type="Google" id="ProtNLM"/>
    </source>
</evidence>
<dbReference type="Pfam" id="PF13646">
    <property type="entry name" value="HEAT_2"/>
    <property type="match status" value="1"/>
</dbReference>
<dbReference type="InterPro" id="IPR004155">
    <property type="entry name" value="PBS_lyase_HEAT"/>
</dbReference>